<organism evidence="1 2">
    <name type="scientific">Tuber melanosporum (strain Mel28)</name>
    <name type="common">Perigord black truffle</name>
    <dbReference type="NCBI Taxonomy" id="656061"/>
    <lineage>
        <taxon>Eukaryota</taxon>
        <taxon>Fungi</taxon>
        <taxon>Dikarya</taxon>
        <taxon>Ascomycota</taxon>
        <taxon>Pezizomycotina</taxon>
        <taxon>Pezizomycetes</taxon>
        <taxon>Pezizales</taxon>
        <taxon>Tuberaceae</taxon>
        <taxon>Tuber</taxon>
    </lineage>
</organism>
<dbReference type="GeneID" id="9183373"/>
<dbReference type="AlphaFoldDB" id="D5GKU4"/>
<dbReference type="Proteomes" id="UP000006911">
    <property type="component" value="Unassembled WGS sequence"/>
</dbReference>
<evidence type="ECO:0000313" key="1">
    <source>
        <dbReference type="EMBL" id="CAZ85137.1"/>
    </source>
</evidence>
<dbReference type="KEGG" id="tml:GSTUM_00009773001"/>
<protein>
    <submittedName>
        <fullName evidence="1">(Perigord truffle) hypothetical protein</fullName>
    </submittedName>
</protein>
<reference evidence="1 2" key="1">
    <citation type="journal article" date="2010" name="Nature">
        <title>Perigord black truffle genome uncovers evolutionary origins and mechanisms of symbiosis.</title>
        <authorList>
            <person name="Martin F."/>
            <person name="Kohler A."/>
            <person name="Murat C."/>
            <person name="Balestrini R."/>
            <person name="Coutinho P.M."/>
            <person name="Jaillon O."/>
            <person name="Montanini B."/>
            <person name="Morin E."/>
            <person name="Noel B."/>
            <person name="Percudani R."/>
            <person name="Porcel B."/>
            <person name="Rubini A."/>
            <person name="Amicucci A."/>
            <person name="Amselem J."/>
            <person name="Anthouard V."/>
            <person name="Arcioni S."/>
            <person name="Artiguenave F."/>
            <person name="Aury J.M."/>
            <person name="Ballario P."/>
            <person name="Bolchi A."/>
            <person name="Brenna A."/>
            <person name="Brun A."/>
            <person name="Buee M."/>
            <person name="Cantarel B."/>
            <person name="Chevalier G."/>
            <person name="Couloux A."/>
            <person name="Da Silva C."/>
            <person name="Denoeud F."/>
            <person name="Duplessis S."/>
            <person name="Ghignone S."/>
            <person name="Hilselberger B."/>
            <person name="Iotti M."/>
            <person name="Marcais B."/>
            <person name="Mello A."/>
            <person name="Miranda M."/>
            <person name="Pacioni G."/>
            <person name="Quesneville H."/>
            <person name="Riccioni C."/>
            <person name="Ruotolo R."/>
            <person name="Splivallo R."/>
            <person name="Stocchi V."/>
            <person name="Tisserant E."/>
            <person name="Viscomi A.R."/>
            <person name="Zambonelli A."/>
            <person name="Zampieri E."/>
            <person name="Henrissat B."/>
            <person name="Lebrun M.H."/>
            <person name="Paolocci F."/>
            <person name="Bonfante P."/>
            <person name="Ottonello S."/>
            <person name="Wincker P."/>
        </authorList>
    </citation>
    <scope>NUCLEOTIDE SEQUENCE [LARGE SCALE GENOMIC DNA]</scope>
    <source>
        <strain evidence="1 2">Mel28</strain>
    </source>
</reference>
<evidence type="ECO:0000313" key="2">
    <source>
        <dbReference type="Proteomes" id="UP000006911"/>
    </source>
</evidence>
<name>D5GKU4_TUBMM</name>
<proteinExistence type="predicted"/>
<dbReference type="EMBL" id="FN430341">
    <property type="protein sequence ID" value="CAZ85137.1"/>
    <property type="molecule type" value="Genomic_DNA"/>
</dbReference>
<dbReference type="HOGENOM" id="CLU_2759654_0_0_1"/>
<sequence>MNSLALRRLASSRISQVASLQTRSFHATRSAAKIFASEPLRAKEASPHVSSKYPVVDHEYDAIVVGAGGI</sequence>
<dbReference type="InParanoid" id="D5GKU4"/>
<gene>
    <name evidence="1" type="ORF">GSTUM_00009773001</name>
</gene>
<keyword evidence="2" id="KW-1185">Reference proteome</keyword>
<accession>D5GKU4</accession>
<dbReference type="RefSeq" id="XP_002840946.1">
    <property type="nucleotide sequence ID" value="XM_002840900.1"/>
</dbReference>
<dbReference type="STRING" id="656061.D5GKU4"/>